<evidence type="ECO:0000256" key="1">
    <source>
        <dbReference type="ARBA" id="ARBA00022884"/>
    </source>
</evidence>
<sequence length="268" mass="29517">MTRKRADVYLVEAGIVESREQARRLINEGKVFADGKPVGKPASLIEDGSHITVLEPTTYVSRGGLKLEKALHEFAINPEGKFCVDVGASTGGFTDCLLRHGARRVVAIDVGYGQLAWSLRQNPKVVVMERTNIRYVAPADLEEPADLVTVDASFISLEKILESILNLMKPDGELIALVKPQFEAGRERIGKKGVVKDPEVHKDILMHIWDHFKKSGLFVKGLIYSPIKGPEGNIEFLIYASRIGPGIPEEDKAGIVDNIVEKAHEELS</sequence>
<comment type="similarity">
    <text evidence="2">Belongs to the TlyA family.</text>
</comment>
<protein>
    <submittedName>
        <fullName evidence="5">TlyA family rRNA (Cytidine-2'-O)-methyltransferase</fullName>
    </submittedName>
</protein>
<organism evidence="5 6">
    <name type="scientific">Candidatus Aquicultor secundus</name>
    <dbReference type="NCBI Taxonomy" id="1973895"/>
    <lineage>
        <taxon>Bacteria</taxon>
        <taxon>Bacillati</taxon>
        <taxon>Actinomycetota</taxon>
        <taxon>Candidatus Aquicultoria</taxon>
        <taxon>Candidatus Aquicultorales</taxon>
        <taxon>Candidatus Aquicultoraceae</taxon>
        <taxon>Candidatus Aquicultor</taxon>
    </lineage>
</organism>
<reference evidence="6" key="1">
    <citation type="submission" date="2017-09" db="EMBL/GenBank/DDBJ databases">
        <title>Depth-based differentiation of microbial function through sediment-hosted aquifers and enrichment of novel symbionts in the deep terrestrial subsurface.</title>
        <authorList>
            <person name="Probst A.J."/>
            <person name="Ladd B."/>
            <person name="Jarett J.K."/>
            <person name="Geller-Mcgrath D.E."/>
            <person name="Sieber C.M.K."/>
            <person name="Emerson J.B."/>
            <person name="Anantharaman K."/>
            <person name="Thomas B.C."/>
            <person name="Malmstrom R."/>
            <person name="Stieglmeier M."/>
            <person name="Klingl A."/>
            <person name="Woyke T."/>
            <person name="Ryan C.M."/>
            <person name="Banfield J.F."/>
        </authorList>
    </citation>
    <scope>NUCLEOTIDE SEQUENCE [LARGE SCALE GENOMIC DNA]</scope>
</reference>
<dbReference type="RefSeq" id="WP_286677992.1">
    <property type="nucleotide sequence ID" value="NZ_MNXI01000052.1"/>
</dbReference>
<dbReference type="Pfam" id="PF01728">
    <property type="entry name" value="FtsJ"/>
    <property type="match status" value="1"/>
</dbReference>
<evidence type="ECO:0000313" key="5">
    <source>
        <dbReference type="EMBL" id="PIZ36117.1"/>
    </source>
</evidence>
<dbReference type="CDD" id="cd02440">
    <property type="entry name" value="AdoMet_MTases"/>
    <property type="match status" value="1"/>
</dbReference>
<dbReference type="GO" id="GO:0003723">
    <property type="term" value="F:RNA binding"/>
    <property type="evidence" value="ECO:0007669"/>
    <property type="project" value="UniProtKB-KW"/>
</dbReference>
<dbReference type="PROSITE" id="PS50889">
    <property type="entry name" value="S4"/>
    <property type="match status" value="1"/>
</dbReference>
<dbReference type="EMBL" id="PFNG01000214">
    <property type="protein sequence ID" value="PIZ36117.1"/>
    <property type="molecule type" value="Genomic_DNA"/>
</dbReference>
<evidence type="ECO:0000259" key="4">
    <source>
        <dbReference type="SMART" id="SM00363"/>
    </source>
</evidence>
<evidence type="ECO:0000256" key="3">
    <source>
        <dbReference type="PROSITE-ProRule" id="PRU00182"/>
    </source>
</evidence>
<evidence type="ECO:0000313" key="6">
    <source>
        <dbReference type="Proteomes" id="UP000230956"/>
    </source>
</evidence>
<dbReference type="AlphaFoldDB" id="A0A2M7T685"/>
<dbReference type="InterPro" id="IPR036986">
    <property type="entry name" value="S4_RNA-bd_sf"/>
</dbReference>
<accession>A0A2M7T685</accession>
<dbReference type="PANTHER" id="PTHR32319:SF0">
    <property type="entry name" value="BACTERIAL HEMOLYSIN-LIKE PROTEIN"/>
    <property type="match status" value="1"/>
</dbReference>
<dbReference type="NCBIfam" id="TIGR00478">
    <property type="entry name" value="tly"/>
    <property type="match status" value="1"/>
</dbReference>
<keyword evidence="1 3" id="KW-0694">RNA-binding</keyword>
<dbReference type="SMART" id="SM00363">
    <property type="entry name" value="S4"/>
    <property type="match status" value="1"/>
</dbReference>
<dbReference type="InterPro" id="IPR002877">
    <property type="entry name" value="RNA_MeTrfase_FtsJ_dom"/>
</dbReference>
<dbReference type="Gene3D" id="3.40.50.150">
    <property type="entry name" value="Vaccinia Virus protein VP39"/>
    <property type="match status" value="1"/>
</dbReference>
<dbReference type="SUPFAM" id="SSF53335">
    <property type="entry name" value="S-adenosyl-L-methionine-dependent methyltransferases"/>
    <property type="match status" value="1"/>
</dbReference>
<dbReference type="GO" id="GO:0008168">
    <property type="term" value="F:methyltransferase activity"/>
    <property type="evidence" value="ECO:0007669"/>
    <property type="project" value="UniProtKB-KW"/>
</dbReference>
<dbReference type="CDD" id="cd00165">
    <property type="entry name" value="S4"/>
    <property type="match status" value="1"/>
</dbReference>
<comment type="caution">
    <text evidence="5">The sequence shown here is derived from an EMBL/GenBank/DDBJ whole genome shotgun (WGS) entry which is preliminary data.</text>
</comment>
<dbReference type="SUPFAM" id="SSF55174">
    <property type="entry name" value="Alpha-L RNA-binding motif"/>
    <property type="match status" value="1"/>
</dbReference>
<dbReference type="PANTHER" id="PTHR32319">
    <property type="entry name" value="BACTERIAL HEMOLYSIN-LIKE PROTEIN"/>
    <property type="match status" value="1"/>
</dbReference>
<dbReference type="PIRSF" id="PIRSF005578">
    <property type="entry name" value="TlyA"/>
    <property type="match status" value="1"/>
</dbReference>
<dbReference type="Gene3D" id="3.10.290.10">
    <property type="entry name" value="RNA-binding S4 domain"/>
    <property type="match status" value="1"/>
</dbReference>
<dbReference type="Proteomes" id="UP000230956">
    <property type="component" value="Unassembled WGS sequence"/>
</dbReference>
<dbReference type="InterPro" id="IPR002942">
    <property type="entry name" value="S4_RNA-bd"/>
</dbReference>
<gene>
    <name evidence="5" type="ORF">COY37_09200</name>
</gene>
<keyword evidence="5" id="KW-0489">Methyltransferase</keyword>
<dbReference type="Pfam" id="PF01479">
    <property type="entry name" value="S4"/>
    <property type="match status" value="1"/>
</dbReference>
<dbReference type="InterPro" id="IPR004538">
    <property type="entry name" value="Hemolysin_A/TlyA"/>
</dbReference>
<proteinExistence type="inferred from homology"/>
<dbReference type="InterPro" id="IPR047048">
    <property type="entry name" value="TlyA"/>
</dbReference>
<keyword evidence="5" id="KW-0808">Transferase</keyword>
<feature type="domain" description="RNA-binding S4" evidence="4">
    <location>
        <begin position="4"/>
        <end position="68"/>
    </location>
</feature>
<dbReference type="GO" id="GO:0032259">
    <property type="term" value="P:methylation"/>
    <property type="evidence" value="ECO:0007669"/>
    <property type="project" value="UniProtKB-KW"/>
</dbReference>
<evidence type="ECO:0000256" key="2">
    <source>
        <dbReference type="ARBA" id="ARBA00029460"/>
    </source>
</evidence>
<dbReference type="InterPro" id="IPR029063">
    <property type="entry name" value="SAM-dependent_MTases_sf"/>
</dbReference>
<name>A0A2M7T685_9ACTN</name>